<evidence type="ECO:0000313" key="3">
    <source>
        <dbReference type="Ensembl" id="ENSPFOP00000006001.1"/>
    </source>
</evidence>
<dbReference type="InterPro" id="IPR008405">
    <property type="entry name" value="ApoL"/>
</dbReference>
<dbReference type="GO" id="GO:0042157">
    <property type="term" value="P:lipoprotein metabolic process"/>
    <property type="evidence" value="ECO:0007669"/>
    <property type="project" value="InterPro"/>
</dbReference>
<dbReference type="GO" id="GO:0005576">
    <property type="term" value="C:extracellular region"/>
    <property type="evidence" value="ECO:0007669"/>
    <property type="project" value="InterPro"/>
</dbReference>
<dbReference type="Ensembl" id="ENSPFOT00000006011.1">
    <property type="protein sequence ID" value="ENSPFOP00000006001.1"/>
    <property type="gene ID" value="ENSPFOG00000006110.1"/>
</dbReference>
<keyword evidence="2" id="KW-0812">Transmembrane</keyword>
<sequence length="274" mass="29208">IINAKAEKLYKAIQTYIQLISKHGVDLKSHIKELNNISDNLNKFAKTTKIAGITGGASTAAGGVAAAAGVILAPFTVGASLALTVVGAGVAAAGGVTGASAAIANKANLNQDKKKIDKTLNDFSVRYEEILTCLKFINEGMDLLKQHGVTLLNETMMDSKVAACAVQLATGEASSMASEKSSNASGMLKGFAIGMDFYFTQDKDGQKLKKGLESKLAQKLRKLVGDLETGLNELMKINDVFLRRVCSGIALERREEQSNRKLVLIQRKAQIQFS</sequence>
<dbReference type="AlphaFoldDB" id="A0A087XJP8"/>
<keyword evidence="2" id="KW-1133">Transmembrane helix</keyword>
<dbReference type="Gene3D" id="1.20.1170.10">
    <property type="match status" value="1"/>
</dbReference>
<dbReference type="EMBL" id="AYCK01017451">
    <property type="status" value="NOT_ANNOTATED_CDS"/>
    <property type="molecule type" value="Genomic_DNA"/>
</dbReference>
<reference evidence="3" key="2">
    <citation type="submission" date="2025-08" db="UniProtKB">
        <authorList>
            <consortium name="Ensembl"/>
        </authorList>
    </citation>
    <scope>IDENTIFICATION</scope>
</reference>
<dbReference type="PANTHER" id="PTHR14096:SF59">
    <property type="entry name" value="APOLIPOPROTEIN L, 1 ISOFORM X1"/>
    <property type="match status" value="1"/>
</dbReference>
<name>A0A087XJP8_POEFO</name>
<evidence type="ECO:0000256" key="2">
    <source>
        <dbReference type="SAM" id="Phobius"/>
    </source>
</evidence>
<comment type="similarity">
    <text evidence="1">Belongs to the apolipoprotein L family.</text>
</comment>
<keyword evidence="4" id="KW-1185">Reference proteome</keyword>
<dbReference type="Proteomes" id="UP000028760">
    <property type="component" value="Unassembled WGS sequence"/>
</dbReference>
<evidence type="ECO:0000256" key="1">
    <source>
        <dbReference type="ARBA" id="ARBA00010090"/>
    </source>
</evidence>
<dbReference type="Pfam" id="PF05461">
    <property type="entry name" value="ApoL"/>
    <property type="match status" value="1"/>
</dbReference>
<evidence type="ECO:0000313" key="4">
    <source>
        <dbReference type="Proteomes" id="UP000028760"/>
    </source>
</evidence>
<keyword evidence="2" id="KW-0472">Membrane</keyword>
<reference evidence="3" key="3">
    <citation type="submission" date="2025-09" db="UniProtKB">
        <authorList>
            <consortium name="Ensembl"/>
        </authorList>
    </citation>
    <scope>IDENTIFICATION</scope>
</reference>
<reference evidence="4" key="1">
    <citation type="submission" date="2013-10" db="EMBL/GenBank/DDBJ databases">
        <authorList>
            <person name="Schartl M."/>
            <person name="Warren W."/>
        </authorList>
    </citation>
    <scope>NUCLEOTIDE SEQUENCE [LARGE SCALE GENOMIC DNA]</scope>
    <source>
        <strain evidence="4">female</strain>
    </source>
</reference>
<dbReference type="STRING" id="48698.ENSPFOP00000006001"/>
<organism evidence="3 4">
    <name type="scientific">Poecilia formosa</name>
    <name type="common">Amazon molly</name>
    <name type="synonym">Limia formosa</name>
    <dbReference type="NCBI Taxonomy" id="48698"/>
    <lineage>
        <taxon>Eukaryota</taxon>
        <taxon>Metazoa</taxon>
        <taxon>Chordata</taxon>
        <taxon>Craniata</taxon>
        <taxon>Vertebrata</taxon>
        <taxon>Euteleostomi</taxon>
        <taxon>Actinopterygii</taxon>
        <taxon>Neopterygii</taxon>
        <taxon>Teleostei</taxon>
        <taxon>Neoteleostei</taxon>
        <taxon>Acanthomorphata</taxon>
        <taxon>Ovalentaria</taxon>
        <taxon>Atherinomorphae</taxon>
        <taxon>Cyprinodontiformes</taxon>
        <taxon>Poeciliidae</taxon>
        <taxon>Poeciliinae</taxon>
        <taxon>Poecilia</taxon>
    </lineage>
</organism>
<dbReference type="GO" id="GO:0006869">
    <property type="term" value="P:lipid transport"/>
    <property type="evidence" value="ECO:0007669"/>
    <property type="project" value="InterPro"/>
</dbReference>
<proteinExistence type="inferred from homology"/>
<dbReference type="PANTHER" id="PTHR14096">
    <property type="entry name" value="APOLIPOPROTEIN L"/>
    <property type="match status" value="1"/>
</dbReference>
<dbReference type="OMA" id="ACLKFIS"/>
<feature type="transmembrane region" description="Helical" evidence="2">
    <location>
        <begin position="50"/>
        <end position="75"/>
    </location>
</feature>
<dbReference type="GO" id="GO:0016020">
    <property type="term" value="C:membrane"/>
    <property type="evidence" value="ECO:0007669"/>
    <property type="project" value="TreeGrafter"/>
</dbReference>
<protein>
    <submittedName>
        <fullName evidence="3">Uncharacterized protein</fullName>
    </submittedName>
</protein>
<accession>A0A087XJP8</accession>
<dbReference type="eggNOG" id="ENOG502SCI9">
    <property type="taxonomic scope" value="Eukaryota"/>
</dbReference>
<dbReference type="GO" id="GO:0008289">
    <property type="term" value="F:lipid binding"/>
    <property type="evidence" value="ECO:0007669"/>
    <property type="project" value="InterPro"/>
</dbReference>
<dbReference type="GeneTree" id="ENSGT01030000234599"/>
<feature type="transmembrane region" description="Helical" evidence="2">
    <location>
        <begin position="81"/>
        <end position="104"/>
    </location>
</feature>